<feature type="compositionally biased region" description="Pro residues" evidence="1">
    <location>
        <begin position="159"/>
        <end position="169"/>
    </location>
</feature>
<comment type="caution">
    <text evidence="2">The sequence shown here is derived from an EMBL/GenBank/DDBJ whole genome shotgun (WGS) entry which is preliminary data.</text>
</comment>
<dbReference type="EMBL" id="JABCKI010005826">
    <property type="protein sequence ID" value="KAG5637489.1"/>
    <property type="molecule type" value="Genomic_DNA"/>
</dbReference>
<proteinExistence type="predicted"/>
<protein>
    <submittedName>
        <fullName evidence="2">Uncharacterized protein</fullName>
    </submittedName>
</protein>
<organism evidence="2 3">
    <name type="scientific">Sphagnurus paluster</name>
    <dbReference type="NCBI Taxonomy" id="117069"/>
    <lineage>
        <taxon>Eukaryota</taxon>
        <taxon>Fungi</taxon>
        <taxon>Dikarya</taxon>
        <taxon>Basidiomycota</taxon>
        <taxon>Agaricomycotina</taxon>
        <taxon>Agaricomycetes</taxon>
        <taxon>Agaricomycetidae</taxon>
        <taxon>Agaricales</taxon>
        <taxon>Tricholomatineae</taxon>
        <taxon>Lyophyllaceae</taxon>
        <taxon>Sphagnurus</taxon>
    </lineage>
</organism>
<accession>A0A9P7FUV9</accession>
<name>A0A9P7FUV9_9AGAR</name>
<sequence>MPCVFEVTDRIAEEEMQTHQKLVRRREAEDRAAQIKAALYAEKKRADVARHRQEEEQRRLAASELEAILEIQKIHMAKYPVRSSPLENRTDRRKPQKYVEHNVKSASSEYHPRSGAAPQPQAPRQAQRLPPPPTTKGPRKANPPIAIRLYPDLQIQRPAPIPQPRPQPPQVATSLAFQQGHQPTQSQKISIKKSRVPPSRVAIPPPSQRGPPPPRPPRRDLECYPHVSQ</sequence>
<reference evidence="2" key="1">
    <citation type="submission" date="2021-02" db="EMBL/GenBank/DDBJ databases">
        <authorList>
            <person name="Nieuwenhuis M."/>
            <person name="Van De Peppel L.J.J."/>
        </authorList>
    </citation>
    <scope>NUCLEOTIDE SEQUENCE</scope>
    <source>
        <strain evidence="2">D49</strain>
    </source>
</reference>
<evidence type="ECO:0000313" key="3">
    <source>
        <dbReference type="Proteomes" id="UP000717328"/>
    </source>
</evidence>
<dbReference type="Proteomes" id="UP000717328">
    <property type="component" value="Unassembled WGS sequence"/>
</dbReference>
<dbReference type="AlphaFoldDB" id="A0A9P7FUV9"/>
<feature type="compositionally biased region" description="Low complexity" evidence="1">
    <location>
        <begin position="116"/>
        <end position="128"/>
    </location>
</feature>
<evidence type="ECO:0000313" key="2">
    <source>
        <dbReference type="EMBL" id="KAG5637489.1"/>
    </source>
</evidence>
<feature type="compositionally biased region" description="Polar residues" evidence="1">
    <location>
        <begin position="171"/>
        <end position="189"/>
    </location>
</feature>
<feature type="region of interest" description="Disordered" evidence="1">
    <location>
        <begin position="77"/>
        <end position="229"/>
    </location>
</feature>
<gene>
    <name evidence="2" type="ORF">H0H81_004412</name>
</gene>
<evidence type="ECO:0000256" key="1">
    <source>
        <dbReference type="SAM" id="MobiDB-lite"/>
    </source>
</evidence>
<feature type="compositionally biased region" description="Pro residues" evidence="1">
    <location>
        <begin position="203"/>
        <end position="215"/>
    </location>
</feature>
<keyword evidence="3" id="KW-1185">Reference proteome</keyword>
<reference evidence="2" key="2">
    <citation type="submission" date="2021-10" db="EMBL/GenBank/DDBJ databases">
        <title>Phylogenomics reveals ancestral predisposition of the termite-cultivated fungus Termitomyces towards a domesticated lifestyle.</title>
        <authorList>
            <person name="Auxier B."/>
            <person name="Grum-Grzhimaylo A."/>
            <person name="Cardenas M.E."/>
            <person name="Lodge J.D."/>
            <person name="Laessoe T."/>
            <person name="Pedersen O."/>
            <person name="Smith M.E."/>
            <person name="Kuyper T.W."/>
            <person name="Franco-Molano E.A."/>
            <person name="Baroni T.J."/>
            <person name="Aanen D.K."/>
        </authorList>
    </citation>
    <scope>NUCLEOTIDE SEQUENCE</scope>
    <source>
        <strain evidence="2">D49</strain>
    </source>
</reference>